<dbReference type="Proteomes" id="UP000183894">
    <property type="component" value="Unassembled WGS sequence"/>
</dbReference>
<accession>A0A1H7UI04</accession>
<organism evidence="2 3">
    <name type="scientific">Haloferax larsenii</name>
    <dbReference type="NCBI Taxonomy" id="302484"/>
    <lineage>
        <taxon>Archaea</taxon>
        <taxon>Methanobacteriati</taxon>
        <taxon>Methanobacteriota</taxon>
        <taxon>Stenosarchaea group</taxon>
        <taxon>Halobacteria</taxon>
        <taxon>Halobacteriales</taxon>
        <taxon>Haloferacaceae</taxon>
        <taxon>Haloferax</taxon>
    </lineage>
</organism>
<gene>
    <name evidence="2" type="ORF">SAMN04488691_1134</name>
</gene>
<dbReference type="RefSeq" id="WP_083405332.1">
    <property type="nucleotide sequence ID" value="NZ_FOAD01000013.1"/>
</dbReference>
<dbReference type="OrthoDB" id="205962at2157"/>
<dbReference type="InterPro" id="IPR058276">
    <property type="entry name" value="DUF7970"/>
</dbReference>
<dbReference type="AlphaFoldDB" id="A0A1H7UI04"/>
<feature type="compositionally biased region" description="Basic and acidic residues" evidence="1">
    <location>
        <begin position="1"/>
        <end position="11"/>
    </location>
</feature>
<feature type="compositionally biased region" description="Low complexity" evidence="1">
    <location>
        <begin position="39"/>
        <end position="58"/>
    </location>
</feature>
<proteinExistence type="predicted"/>
<name>A0A1H7UI04_HALLR</name>
<reference evidence="2 3" key="1">
    <citation type="submission" date="2016-10" db="EMBL/GenBank/DDBJ databases">
        <authorList>
            <person name="de Groot N.N."/>
        </authorList>
    </citation>
    <scope>NUCLEOTIDE SEQUENCE [LARGE SCALE GENOMIC DNA]</scope>
    <source>
        <strain evidence="2 3">CDM_5</strain>
    </source>
</reference>
<dbReference type="Pfam" id="PF25925">
    <property type="entry name" value="DUF7970"/>
    <property type="match status" value="1"/>
</dbReference>
<sequence>MGLKSGSRDAGLDDTDEKEPPAETEQEPAGAVDEDTEPESTSASPTETQTAEAQTAETDAVESESEPETKPKSESESESQSTSQRPTMDSIPYKLRRNKVNEGREQVPYFLREEVIDGEAELQDTLEELLGENVYKSDYREAAMVVAQRNPELIAEILREWGYDLDTA</sequence>
<evidence type="ECO:0000313" key="2">
    <source>
        <dbReference type="EMBL" id="SEL96673.1"/>
    </source>
</evidence>
<feature type="region of interest" description="Disordered" evidence="1">
    <location>
        <begin position="1"/>
        <end position="99"/>
    </location>
</feature>
<evidence type="ECO:0000256" key="1">
    <source>
        <dbReference type="SAM" id="MobiDB-lite"/>
    </source>
</evidence>
<feature type="compositionally biased region" description="Acidic residues" evidence="1">
    <location>
        <begin position="12"/>
        <end position="38"/>
    </location>
</feature>
<evidence type="ECO:0000313" key="3">
    <source>
        <dbReference type="Proteomes" id="UP000183894"/>
    </source>
</evidence>
<dbReference type="EMBL" id="FOAD01000013">
    <property type="protein sequence ID" value="SEL96673.1"/>
    <property type="molecule type" value="Genomic_DNA"/>
</dbReference>
<protein>
    <submittedName>
        <fullName evidence="2">Uncharacterized protein</fullName>
    </submittedName>
</protein>